<dbReference type="PANTHER" id="PTHR24238:SF47">
    <property type="entry name" value="ECDYSTEROIDS_DOPAMINE RECEPTOR-RELATED"/>
    <property type="match status" value="1"/>
</dbReference>
<evidence type="ECO:0000256" key="7">
    <source>
        <dbReference type="ARBA" id="ARBA00023224"/>
    </source>
</evidence>
<keyword evidence="5 9" id="KW-0472">Membrane</keyword>
<feature type="transmembrane region" description="Helical" evidence="9">
    <location>
        <begin position="103"/>
        <end position="122"/>
    </location>
</feature>
<keyword evidence="7 8" id="KW-0807">Transducer</keyword>
<dbReference type="CDD" id="cd00637">
    <property type="entry name" value="7tm_classA_rhodopsin-like"/>
    <property type="match status" value="1"/>
</dbReference>
<feature type="transmembrane region" description="Helical" evidence="9">
    <location>
        <begin position="30"/>
        <end position="52"/>
    </location>
</feature>
<dbReference type="Gene3D" id="1.20.1070.10">
    <property type="entry name" value="Rhodopsin 7-helix transmembrane proteins"/>
    <property type="match status" value="1"/>
</dbReference>
<evidence type="ECO:0000259" key="10">
    <source>
        <dbReference type="PROSITE" id="PS50262"/>
    </source>
</evidence>
<evidence type="ECO:0000256" key="1">
    <source>
        <dbReference type="ARBA" id="ARBA00004141"/>
    </source>
</evidence>
<keyword evidence="4 8" id="KW-0297">G-protein coupled receptor</keyword>
<evidence type="ECO:0000256" key="4">
    <source>
        <dbReference type="ARBA" id="ARBA00023040"/>
    </source>
</evidence>
<evidence type="ECO:0000256" key="2">
    <source>
        <dbReference type="ARBA" id="ARBA00022692"/>
    </source>
</evidence>
<sequence>MITVLTDKDYNDEEILKRLNFEEASNRLPLIIYLGCLCVIGIFGNVHVLMFCRFKLHTRSNYRTFIMCLAFLDLLNCCVAMPFEIADSILPYTFNIPFLCQFLRGFNTFVTIGSTCILEIIAVERYWKICRPLQVKMSKSKALHVCLAGILISVVMSLPQAIFNGKKTVYLQEVYHNVTFNFTILYNVTGCDCSISDEFAKSIWPQIYYGLMNIGIIVAITSIVTVYSLIGRKISTALSRYRGFLSSSLTSPNGSISSNVAIKLTPIADNEANKAGSKESKKIPVNSDDSDYPEVLDNVFTDETKENQSCNRNCLKIIAGLARQWSSKKQVSKKDSEDVYRQRQNSLHEKRMIKTTKILFLITIVFVMCYIPVLVLLITAVLKRGFSSNLSYAGHIVINRLTYSDKKDKRLRRVKTINPITFDLDPGEINVHKQEMFINR</sequence>
<proteinExistence type="inferred from homology"/>
<reference evidence="11 12" key="1">
    <citation type="submission" date="2022-12" db="EMBL/GenBank/DDBJ databases">
        <title>Chromosome-level genome of Tegillarca granosa.</title>
        <authorList>
            <person name="Kim J."/>
        </authorList>
    </citation>
    <scope>NUCLEOTIDE SEQUENCE [LARGE SCALE GENOMIC DNA]</scope>
    <source>
        <strain evidence="11">Teg-2019</strain>
        <tissue evidence="11">Adductor muscle</tissue>
    </source>
</reference>
<dbReference type="PROSITE" id="PS00237">
    <property type="entry name" value="G_PROTEIN_RECEP_F1_1"/>
    <property type="match status" value="1"/>
</dbReference>
<evidence type="ECO:0000256" key="3">
    <source>
        <dbReference type="ARBA" id="ARBA00022989"/>
    </source>
</evidence>
<organism evidence="11 12">
    <name type="scientific">Tegillarca granosa</name>
    <name type="common">Malaysian cockle</name>
    <name type="synonym">Anadara granosa</name>
    <dbReference type="NCBI Taxonomy" id="220873"/>
    <lineage>
        <taxon>Eukaryota</taxon>
        <taxon>Metazoa</taxon>
        <taxon>Spiralia</taxon>
        <taxon>Lophotrochozoa</taxon>
        <taxon>Mollusca</taxon>
        <taxon>Bivalvia</taxon>
        <taxon>Autobranchia</taxon>
        <taxon>Pteriomorphia</taxon>
        <taxon>Arcoida</taxon>
        <taxon>Arcoidea</taxon>
        <taxon>Arcidae</taxon>
        <taxon>Tegillarca</taxon>
    </lineage>
</organism>
<keyword evidence="12" id="KW-1185">Reference proteome</keyword>
<keyword evidence="3 9" id="KW-1133">Transmembrane helix</keyword>
<dbReference type="InterPro" id="IPR000276">
    <property type="entry name" value="GPCR_Rhodpsn"/>
</dbReference>
<dbReference type="PANTHER" id="PTHR24238">
    <property type="entry name" value="G-PROTEIN COUPLED RECEPTOR"/>
    <property type="match status" value="1"/>
</dbReference>
<comment type="caution">
    <text evidence="11">The sequence shown here is derived from an EMBL/GenBank/DDBJ whole genome shotgun (WGS) entry which is preliminary data.</text>
</comment>
<keyword evidence="2 8" id="KW-0812">Transmembrane</keyword>
<evidence type="ECO:0000256" key="9">
    <source>
        <dbReference type="SAM" id="Phobius"/>
    </source>
</evidence>
<comment type="similarity">
    <text evidence="8">Belongs to the G-protein coupled receptor 1 family.</text>
</comment>
<evidence type="ECO:0000256" key="8">
    <source>
        <dbReference type="RuleBase" id="RU000688"/>
    </source>
</evidence>
<dbReference type="PROSITE" id="PS50262">
    <property type="entry name" value="G_PROTEIN_RECEP_F1_2"/>
    <property type="match status" value="1"/>
</dbReference>
<dbReference type="Pfam" id="PF00001">
    <property type="entry name" value="7tm_1"/>
    <property type="match status" value="1"/>
</dbReference>
<feature type="transmembrane region" description="Helical" evidence="9">
    <location>
        <begin position="207"/>
        <end position="230"/>
    </location>
</feature>
<feature type="transmembrane region" description="Helical" evidence="9">
    <location>
        <begin position="358"/>
        <end position="380"/>
    </location>
</feature>
<dbReference type="Proteomes" id="UP001217089">
    <property type="component" value="Unassembled WGS sequence"/>
</dbReference>
<evidence type="ECO:0000313" key="11">
    <source>
        <dbReference type="EMBL" id="KAJ8318998.1"/>
    </source>
</evidence>
<protein>
    <recommendedName>
        <fullName evidence="10">G-protein coupled receptors family 1 profile domain-containing protein</fullName>
    </recommendedName>
</protein>
<accession>A0ABQ9FP25</accession>
<evidence type="ECO:0000256" key="5">
    <source>
        <dbReference type="ARBA" id="ARBA00023136"/>
    </source>
</evidence>
<dbReference type="EMBL" id="JARBDR010000214">
    <property type="protein sequence ID" value="KAJ8318998.1"/>
    <property type="molecule type" value="Genomic_DNA"/>
</dbReference>
<name>A0ABQ9FP25_TEGGR</name>
<feature type="transmembrane region" description="Helical" evidence="9">
    <location>
        <begin position="142"/>
        <end position="163"/>
    </location>
</feature>
<comment type="subcellular location">
    <subcellularLocation>
        <location evidence="1">Membrane</location>
        <topology evidence="1">Multi-pass membrane protein</topology>
    </subcellularLocation>
</comment>
<feature type="domain" description="G-protein coupled receptors family 1 profile" evidence="10">
    <location>
        <begin position="44"/>
        <end position="382"/>
    </location>
</feature>
<evidence type="ECO:0000256" key="6">
    <source>
        <dbReference type="ARBA" id="ARBA00023170"/>
    </source>
</evidence>
<feature type="transmembrane region" description="Helical" evidence="9">
    <location>
        <begin position="64"/>
        <end position="83"/>
    </location>
</feature>
<dbReference type="PRINTS" id="PR00237">
    <property type="entry name" value="GPCRRHODOPSN"/>
</dbReference>
<evidence type="ECO:0000313" key="12">
    <source>
        <dbReference type="Proteomes" id="UP001217089"/>
    </source>
</evidence>
<dbReference type="InterPro" id="IPR017452">
    <property type="entry name" value="GPCR_Rhodpsn_7TM"/>
</dbReference>
<gene>
    <name evidence="11" type="ORF">KUTeg_004089</name>
</gene>
<dbReference type="SUPFAM" id="SSF81321">
    <property type="entry name" value="Family A G protein-coupled receptor-like"/>
    <property type="match status" value="1"/>
</dbReference>
<keyword evidence="6 8" id="KW-0675">Receptor</keyword>